<comment type="caution">
    <text evidence="1">The sequence shown here is derived from an EMBL/GenBank/DDBJ whole genome shotgun (WGS) entry which is preliminary data.</text>
</comment>
<reference evidence="1 2" key="1">
    <citation type="submission" date="2017-04" db="EMBL/GenBank/DDBJ databases">
        <title>Draft genome sequence of Tuber borchii Vittad., a whitish edible truffle.</title>
        <authorList>
            <consortium name="DOE Joint Genome Institute"/>
            <person name="Murat C."/>
            <person name="Kuo A."/>
            <person name="Barry K.W."/>
            <person name="Clum A."/>
            <person name="Dockter R.B."/>
            <person name="Fauchery L."/>
            <person name="Iotti M."/>
            <person name="Kohler A."/>
            <person name="Labutti K."/>
            <person name="Lindquist E.A."/>
            <person name="Lipzen A."/>
            <person name="Ohm R.A."/>
            <person name="Wang M."/>
            <person name="Grigoriev I.V."/>
            <person name="Zambonelli A."/>
            <person name="Martin F.M."/>
        </authorList>
    </citation>
    <scope>NUCLEOTIDE SEQUENCE [LARGE SCALE GENOMIC DNA]</scope>
    <source>
        <strain evidence="1 2">Tbo3840</strain>
    </source>
</reference>
<name>A0A2T7A4G2_TUBBO</name>
<accession>A0A2T7A4G2</accession>
<dbReference type="Proteomes" id="UP000244722">
    <property type="component" value="Unassembled WGS sequence"/>
</dbReference>
<organism evidence="1 2">
    <name type="scientific">Tuber borchii</name>
    <name type="common">White truffle</name>
    <dbReference type="NCBI Taxonomy" id="42251"/>
    <lineage>
        <taxon>Eukaryota</taxon>
        <taxon>Fungi</taxon>
        <taxon>Dikarya</taxon>
        <taxon>Ascomycota</taxon>
        <taxon>Pezizomycotina</taxon>
        <taxon>Pezizomycetes</taxon>
        <taxon>Pezizales</taxon>
        <taxon>Tuberaceae</taxon>
        <taxon>Tuber</taxon>
    </lineage>
</organism>
<sequence length="132" mass="14779">MVMDAHRKSLTNLNIKVAFHCTDIAPFNRCRVLMNPDLQNPTPSYQTYHNLRPQASNHSPISQIQNLEAEMKEVDSLERARQVVSELGSIAKTASAQCSVSEKQYNDELKKRKASKSKAGAIITRAEVIGRL</sequence>
<protein>
    <submittedName>
        <fullName evidence="1">Uncharacterized protein</fullName>
    </submittedName>
</protein>
<evidence type="ECO:0000313" key="1">
    <source>
        <dbReference type="EMBL" id="PUU82580.1"/>
    </source>
</evidence>
<evidence type="ECO:0000313" key="2">
    <source>
        <dbReference type="Proteomes" id="UP000244722"/>
    </source>
</evidence>
<dbReference type="EMBL" id="NESQ01000026">
    <property type="protein sequence ID" value="PUU82580.1"/>
    <property type="molecule type" value="Genomic_DNA"/>
</dbReference>
<gene>
    <name evidence="1" type="ORF">B9Z19DRAFT_1061784</name>
</gene>
<dbReference type="OrthoDB" id="10503746at2759"/>
<dbReference type="AlphaFoldDB" id="A0A2T7A4G2"/>
<keyword evidence="2" id="KW-1185">Reference proteome</keyword>
<proteinExistence type="predicted"/>